<proteinExistence type="inferred from homology"/>
<dbReference type="Gene3D" id="1.10.10.10">
    <property type="entry name" value="Winged helix-like DNA-binding domain superfamily/Winged helix DNA-binding domain"/>
    <property type="match status" value="1"/>
</dbReference>
<feature type="domain" description="R13L1/DRL21-like LRR repeat region" evidence="10">
    <location>
        <begin position="706"/>
        <end position="841"/>
    </location>
</feature>
<evidence type="ECO:0000256" key="5">
    <source>
        <dbReference type="ARBA" id="ARBA00022821"/>
    </source>
</evidence>
<dbReference type="SUPFAM" id="SSF52540">
    <property type="entry name" value="P-loop containing nucleoside triphosphate hydrolases"/>
    <property type="match status" value="1"/>
</dbReference>
<dbReference type="SUPFAM" id="SSF52058">
    <property type="entry name" value="L domain-like"/>
    <property type="match status" value="2"/>
</dbReference>
<evidence type="ECO:0000256" key="2">
    <source>
        <dbReference type="ARBA" id="ARBA00022614"/>
    </source>
</evidence>
<dbReference type="InterPro" id="IPR001611">
    <property type="entry name" value="Leu-rich_rpt"/>
</dbReference>
<evidence type="ECO:0000313" key="12">
    <source>
        <dbReference type="Proteomes" id="UP001642360"/>
    </source>
</evidence>
<keyword evidence="6" id="KW-0067">ATP-binding</keyword>
<evidence type="ECO:0000256" key="4">
    <source>
        <dbReference type="ARBA" id="ARBA00022741"/>
    </source>
</evidence>
<dbReference type="EMBL" id="CAUOFW020001719">
    <property type="protein sequence ID" value="CAK9147680.1"/>
    <property type="molecule type" value="Genomic_DNA"/>
</dbReference>
<dbReference type="Gene3D" id="1.20.5.4130">
    <property type="match status" value="1"/>
</dbReference>
<evidence type="ECO:0000259" key="8">
    <source>
        <dbReference type="Pfam" id="PF18052"/>
    </source>
</evidence>
<feature type="domain" description="Disease resistance protein winged helix" evidence="9">
    <location>
        <begin position="456"/>
        <end position="528"/>
    </location>
</feature>
<dbReference type="InterPro" id="IPR041118">
    <property type="entry name" value="Rx_N"/>
</dbReference>
<dbReference type="InterPro" id="IPR056789">
    <property type="entry name" value="LRR_R13L1-DRL21"/>
</dbReference>
<dbReference type="SMART" id="SM00367">
    <property type="entry name" value="LRR_CC"/>
    <property type="match status" value="4"/>
</dbReference>
<comment type="caution">
    <text evidence="11">The sequence shown here is derived from an EMBL/GenBank/DDBJ whole genome shotgun (WGS) entry which is preliminary data.</text>
</comment>
<dbReference type="InterPro" id="IPR058922">
    <property type="entry name" value="WHD_DRP"/>
</dbReference>
<dbReference type="GO" id="GO:0051607">
    <property type="term" value="P:defense response to virus"/>
    <property type="evidence" value="ECO:0007669"/>
    <property type="project" value="UniProtKB-ARBA"/>
</dbReference>
<reference evidence="11 12" key="1">
    <citation type="submission" date="2024-02" db="EMBL/GenBank/DDBJ databases">
        <authorList>
            <person name="Vignale AGUSTIN F."/>
            <person name="Sosa J E."/>
            <person name="Modenutti C."/>
        </authorList>
    </citation>
    <scope>NUCLEOTIDE SEQUENCE [LARGE SCALE GENOMIC DNA]</scope>
</reference>
<dbReference type="GO" id="GO:0005524">
    <property type="term" value="F:ATP binding"/>
    <property type="evidence" value="ECO:0007669"/>
    <property type="project" value="UniProtKB-KW"/>
</dbReference>
<gene>
    <name evidence="11" type="ORF">ILEXP_LOCUS15597</name>
</gene>
<dbReference type="PRINTS" id="PR00364">
    <property type="entry name" value="DISEASERSIST"/>
</dbReference>
<dbReference type="Gene3D" id="3.80.10.10">
    <property type="entry name" value="Ribonuclease Inhibitor"/>
    <property type="match status" value="5"/>
</dbReference>
<evidence type="ECO:0000259" key="7">
    <source>
        <dbReference type="Pfam" id="PF00931"/>
    </source>
</evidence>
<sequence>MVDIQGVAADLVKEILSKAISLAAEEIGLVWGFKGDLAKLKDSVEMIQAFLADAETRGVGEKSVKLWLEKLKDETYRADDVLDEFAYEIARRKVEIRDQMRRKVRFFFSSSNPVFFRSRMAHKIKKINTSLVKINEEAKVLGLRLSLLAAPSQVTVDHQGADSLLHQGVSQVANPQLFIGRETNSLLHQSEVVVARDGDASNIVQMLTSPKNQDVVSVIPIVGMAGLGKTTLAKLIYNGDEITRHFDSRIWVCVSENFDVKRLLKEILETLTKEKCNVEIQTVILEKLREKLGGKKYLLVLDDVWNEDHNKWNDFKSCMLRVSTMHGNNILITTRSVRVASIVETLPKYCVEKLSSEDCWSIFKGEAFANGGAPINSDLEDIGRTIAEKCNGVPLAAKLAGSMMHSKKDKDEWLAILNDGVWSAVGDANGVLPIIQLSFDHLSSATLKHCFAYCSLFKKDSLMEKEQLIQLWMAQEYLQPKEGSNRVLEDIGNEYFEALLQSSLFQDIEKDEYNNITNCKMHDLVHDLSQLISKPDCFSQEDDKGKENLHVRHLALYSSWESIGNIQNESAERLRTLFLKSFAPDRFLKFRYLRALNLRYADVYELPSSISKLVHLRYLDLSNSGIRSLPKSIVELYHLQTLRLERCFKIQKFPKKFKNLTSLRHIYLDENKYLGQMVQMPHEIRWLTSLQTLSFFRVGKDKGFQIEELGYLKNLRGKLDIYDLQEVGSKEEAQKADLCGKKNIYKLALNWKSVRNGNQSAEDVLEGLHPSPSLKGLDINGFPGEYFPLWMMKMAVTTNGEDAWLPLNNLVMVTLKGCNKCEHMPMLGRLPLLRDLELVGMDNVKCLGESFYGYDCHGSGTSYSSNETKVLFPSLKRFGMWNMANLEEWIELPEGSGVQAFPKLYELFIDGCWQLKSAPSHFPLLKELRYKNVCRSLPLETICSSKLKTLTKLQIVGVDKLTSLRDQLFQDNKYLEVLQISHCPKLTQVSYLRGCDANSRLRSLTIIQCPNLNSISSIQGLTSLRELALRSCDGLICLPSGLESCTSLNTLGIRYCKSLTSFPDIQALCSLSIQRIGHCDKLTCLPRELQSCTSLKTLEVEDCTNLTSFPDIQALCSLSTLKIRHCDKLTCLPKELQSCTSLKSLEVEDCTNLTSFPDIQALCSLSTLTIAHCGKLTCLPKGLQFLTCLVHLTIGPFSEELDLFPSLDGVQHLHASLNEVSLYGCPHWDLIPEHLQHLSALRYLYLESFGVEALPEWFGKLSSLKRLNVKECKKLRYLPKIEVMQRLTKLESLYLEECPLLEERCKTGGPEWPKVSHLSFDFELF</sequence>
<dbReference type="Proteomes" id="UP001642360">
    <property type="component" value="Unassembled WGS sequence"/>
</dbReference>
<dbReference type="InterPro" id="IPR006553">
    <property type="entry name" value="Leu-rich_rpt_Cys-con_subtyp"/>
</dbReference>
<dbReference type="CDD" id="cd14798">
    <property type="entry name" value="RX-CC_like"/>
    <property type="match status" value="1"/>
</dbReference>
<keyword evidence="3" id="KW-0677">Repeat</keyword>
<dbReference type="InterPro" id="IPR027417">
    <property type="entry name" value="P-loop_NTPase"/>
</dbReference>
<organism evidence="11 12">
    <name type="scientific">Ilex paraguariensis</name>
    <name type="common">yerba mate</name>
    <dbReference type="NCBI Taxonomy" id="185542"/>
    <lineage>
        <taxon>Eukaryota</taxon>
        <taxon>Viridiplantae</taxon>
        <taxon>Streptophyta</taxon>
        <taxon>Embryophyta</taxon>
        <taxon>Tracheophyta</taxon>
        <taxon>Spermatophyta</taxon>
        <taxon>Magnoliopsida</taxon>
        <taxon>eudicotyledons</taxon>
        <taxon>Gunneridae</taxon>
        <taxon>Pentapetalae</taxon>
        <taxon>asterids</taxon>
        <taxon>campanulids</taxon>
        <taxon>Aquifoliales</taxon>
        <taxon>Aquifoliaceae</taxon>
        <taxon>Ilex</taxon>
    </lineage>
</organism>
<feature type="domain" description="Disease resistance N-terminal" evidence="8">
    <location>
        <begin position="12"/>
        <end position="99"/>
    </location>
</feature>
<dbReference type="Gene3D" id="3.40.50.300">
    <property type="entry name" value="P-loop containing nucleotide triphosphate hydrolases"/>
    <property type="match status" value="1"/>
</dbReference>
<dbReference type="InterPro" id="IPR042197">
    <property type="entry name" value="Apaf_helical"/>
</dbReference>
<dbReference type="PANTHER" id="PTHR36766">
    <property type="entry name" value="PLANT BROAD-SPECTRUM MILDEW RESISTANCE PROTEIN RPW8"/>
    <property type="match status" value="1"/>
</dbReference>
<evidence type="ECO:0000259" key="9">
    <source>
        <dbReference type="Pfam" id="PF23559"/>
    </source>
</evidence>
<evidence type="ECO:0008006" key="13">
    <source>
        <dbReference type="Google" id="ProtNLM"/>
    </source>
</evidence>
<feature type="domain" description="R13L1/DRL21-like LRR repeat region" evidence="10">
    <location>
        <begin position="1232"/>
        <end position="1297"/>
    </location>
</feature>
<evidence type="ECO:0000256" key="6">
    <source>
        <dbReference type="ARBA" id="ARBA00022840"/>
    </source>
</evidence>
<comment type="similarity">
    <text evidence="1">Belongs to the disease resistance NB-LRR family.</text>
</comment>
<feature type="domain" description="NB-ARC" evidence="7">
    <location>
        <begin position="202"/>
        <end position="370"/>
    </location>
</feature>
<dbReference type="Pfam" id="PF13855">
    <property type="entry name" value="LRR_8"/>
    <property type="match status" value="1"/>
</dbReference>
<dbReference type="Gene3D" id="1.10.8.430">
    <property type="entry name" value="Helical domain of apoptotic protease-activating factors"/>
    <property type="match status" value="1"/>
</dbReference>
<dbReference type="InterPro" id="IPR002182">
    <property type="entry name" value="NB-ARC"/>
</dbReference>
<dbReference type="Pfam" id="PF00931">
    <property type="entry name" value="NB-ARC"/>
    <property type="match status" value="1"/>
</dbReference>
<name>A0ABC8RRR6_9AQUA</name>
<keyword evidence="4" id="KW-0547">Nucleotide-binding</keyword>
<dbReference type="FunFam" id="1.10.10.10:FF:000322">
    <property type="entry name" value="Probable disease resistance protein At1g63360"/>
    <property type="match status" value="1"/>
</dbReference>
<dbReference type="Pfam" id="PF18052">
    <property type="entry name" value="Rx_N"/>
    <property type="match status" value="1"/>
</dbReference>
<dbReference type="Pfam" id="PF25019">
    <property type="entry name" value="LRR_R13L1-DRL21"/>
    <property type="match status" value="2"/>
</dbReference>
<protein>
    <recommendedName>
        <fullName evidence="13">Disease resistance protein RGA3</fullName>
    </recommendedName>
</protein>
<keyword evidence="2" id="KW-0433">Leucine-rich repeat</keyword>
<evidence type="ECO:0000256" key="1">
    <source>
        <dbReference type="ARBA" id="ARBA00008894"/>
    </source>
</evidence>
<evidence type="ECO:0000259" key="10">
    <source>
        <dbReference type="Pfam" id="PF25019"/>
    </source>
</evidence>
<dbReference type="FunFam" id="3.40.50.300:FF:001091">
    <property type="entry name" value="Probable disease resistance protein At1g61300"/>
    <property type="match status" value="1"/>
</dbReference>
<evidence type="ECO:0000313" key="11">
    <source>
        <dbReference type="EMBL" id="CAK9147680.1"/>
    </source>
</evidence>
<keyword evidence="5" id="KW-0611">Plant defense</keyword>
<accession>A0ABC8RRR6</accession>
<evidence type="ECO:0000256" key="3">
    <source>
        <dbReference type="ARBA" id="ARBA00022737"/>
    </source>
</evidence>
<dbReference type="InterPro" id="IPR036388">
    <property type="entry name" value="WH-like_DNA-bd_sf"/>
</dbReference>
<dbReference type="InterPro" id="IPR038005">
    <property type="entry name" value="RX-like_CC"/>
</dbReference>
<keyword evidence="12" id="KW-1185">Reference proteome</keyword>
<dbReference type="PANTHER" id="PTHR36766:SF70">
    <property type="entry name" value="DISEASE RESISTANCE PROTEIN RGA4"/>
    <property type="match status" value="1"/>
</dbReference>
<dbReference type="InterPro" id="IPR032675">
    <property type="entry name" value="LRR_dom_sf"/>
</dbReference>
<dbReference type="Pfam" id="PF23559">
    <property type="entry name" value="WHD_DRP"/>
    <property type="match status" value="1"/>
</dbReference>